<feature type="region of interest" description="Disordered" evidence="1">
    <location>
        <begin position="93"/>
        <end position="116"/>
    </location>
</feature>
<evidence type="ECO:0000313" key="2">
    <source>
        <dbReference type="EMBL" id="GIE40764.1"/>
    </source>
</evidence>
<feature type="region of interest" description="Disordered" evidence="1">
    <location>
        <begin position="1"/>
        <end position="62"/>
    </location>
</feature>
<proteinExistence type="predicted"/>
<organism evidence="2 3">
    <name type="scientific">Actinoplanes lobatus</name>
    <dbReference type="NCBI Taxonomy" id="113568"/>
    <lineage>
        <taxon>Bacteria</taxon>
        <taxon>Bacillati</taxon>
        <taxon>Actinomycetota</taxon>
        <taxon>Actinomycetes</taxon>
        <taxon>Micromonosporales</taxon>
        <taxon>Micromonosporaceae</taxon>
        <taxon>Actinoplanes</taxon>
    </lineage>
</organism>
<evidence type="ECO:0000313" key="3">
    <source>
        <dbReference type="Proteomes" id="UP000631312"/>
    </source>
</evidence>
<evidence type="ECO:0000256" key="1">
    <source>
        <dbReference type="SAM" id="MobiDB-lite"/>
    </source>
</evidence>
<name>A0ABQ4AIC6_9ACTN</name>
<feature type="compositionally biased region" description="Low complexity" evidence="1">
    <location>
        <begin position="22"/>
        <end position="32"/>
    </location>
</feature>
<comment type="caution">
    <text evidence="2">The sequence shown here is derived from an EMBL/GenBank/DDBJ whole genome shotgun (WGS) entry which is preliminary data.</text>
</comment>
<sequence>MVAKMTARTARPVTRFRRQSRPPIITITPTIPDSRCRPTPAPVGRKAPMIRARPPKNSQMPVSAAMIRREMSGQMSTVRPSAIASRPVISSVHQGNGCRRTSTMGSGQVCSTSVMG</sequence>
<reference evidence="2 3" key="1">
    <citation type="submission" date="2021-01" db="EMBL/GenBank/DDBJ databases">
        <title>Whole genome shotgun sequence of Actinoplanes lobatus NBRC 12513.</title>
        <authorList>
            <person name="Komaki H."/>
            <person name="Tamura T."/>
        </authorList>
    </citation>
    <scope>NUCLEOTIDE SEQUENCE [LARGE SCALE GENOMIC DNA]</scope>
    <source>
        <strain evidence="2 3">NBRC 12513</strain>
    </source>
</reference>
<keyword evidence="3" id="KW-1185">Reference proteome</keyword>
<accession>A0ABQ4AIC6</accession>
<protein>
    <submittedName>
        <fullName evidence="2">Uncharacterized protein</fullName>
    </submittedName>
</protein>
<dbReference type="Proteomes" id="UP000631312">
    <property type="component" value="Unassembled WGS sequence"/>
</dbReference>
<gene>
    <name evidence="2" type="ORF">Alo02nite_36620</name>
</gene>
<dbReference type="EMBL" id="BOMP01000054">
    <property type="protein sequence ID" value="GIE40764.1"/>
    <property type="molecule type" value="Genomic_DNA"/>
</dbReference>